<dbReference type="Proteomes" id="UP001577267">
    <property type="component" value="Unassembled WGS sequence"/>
</dbReference>
<accession>A0ABV4ZJ19</accession>
<name>A0ABV4ZJ19_9ACTN</name>
<dbReference type="EMBL" id="JBHGBT010000005">
    <property type="protein sequence ID" value="MFB4194116.1"/>
    <property type="molecule type" value="Genomic_DNA"/>
</dbReference>
<comment type="caution">
    <text evidence="1">The sequence shown here is derived from an EMBL/GenBank/DDBJ whole genome shotgun (WGS) entry which is preliminary data.</text>
</comment>
<proteinExistence type="predicted"/>
<evidence type="ECO:0000313" key="1">
    <source>
        <dbReference type="EMBL" id="MFB4194116.1"/>
    </source>
</evidence>
<sequence>MTPLKGTLAGGMVARLTKLDDGTLAGRVMHTPAAFMPLISGPQPQSSGPCLPGTERPTRLRGSVLDDWTFSFFAQLHLPATTVRTWEAGNGSDTTTLHDPADGSYAQVRGTTVTTAGPRDLWERVEGAHALWRSLKRPRREWFTVEASTESQVMSYTAPNGRAYRWAM</sequence>
<evidence type="ECO:0000313" key="2">
    <source>
        <dbReference type="Proteomes" id="UP001577267"/>
    </source>
</evidence>
<reference evidence="1 2" key="1">
    <citation type="submission" date="2024-09" db="EMBL/GenBank/DDBJ databases">
        <title>Draft genome sequence of multifaceted antimicrobials producing Streptomyces sp. strain FH1.</title>
        <authorList>
            <person name="Hassan F."/>
            <person name="Ali H."/>
            <person name="Hassan N."/>
            <person name="Nawaz A."/>
        </authorList>
    </citation>
    <scope>NUCLEOTIDE SEQUENCE [LARGE SCALE GENOMIC DNA]</scope>
    <source>
        <strain evidence="1 2">FH1</strain>
    </source>
</reference>
<organism evidence="1 2">
    <name type="scientific">Streptomyces carpaticus</name>
    <dbReference type="NCBI Taxonomy" id="285558"/>
    <lineage>
        <taxon>Bacteria</taxon>
        <taxon>Bacillati</taxon>
        <taxon>Actinomycetota</taxon>
        <taxon>Actinomycetes</taxon>
        <taxon>Kitasatosporales</taxon>
        <taxon>Streptomycetaceae</taxon>
        <taxon>Streptomyces</taxon>
    </lineage>
</organism>
<gene>
    <name evidence="1" type="ORF">ACE11A_07080</name>
</gene>
<protein>
    <submittedName>
        <fullName evidence="1">Uncharacterized protein</fullName>
    </submittedName>
</protein>
<keyword evidence="2" id="KW-1185">Reference proteome</keyword>